<gene>
    <name evidence="13" type="ORF">AWN73_16200</name>
    <name evidence="12" type="ORF">CBU02nite_10600</name>
</gene>
<dbReference type="InterPro" id="IPR039421">
    <property type="entry name" value="Type_1_exporter"/>
</dbReference>
<dbReference type="EMBL" id="LRDH01000120">
    <property type="protein sequence ID" value="PPV13486.1"/>
    <property type="molecule type" value="Genomic_DNA"/>
</dbReference>
<dbReference type="GO" id="GO:0005886">
    <property type="term" value="C:plasma membrane"/>
    <property type="evidence" value="ECO:0007669"/>
    <property type="project" value="UniProtKB-SubCell"/>
</dbReference>
<feature type="transmembrane region" description="Helical" evidence="9">
    <location>
        <begin position="194"/>
        <end position="211"/>
    </location>
</feature>
<keyword evidence="8 9" id="KW-0472">Membrane</keyword>
<feature type="transmembrane region" description="Helical" evidence="9">
    <location>
        <begin position="286"/>
        <end position="313"/>
    </location>
</feature>
<dbReference type="Pfam" id="PF00005">
    <property type="entry name" value="ABC_tran"/>
    <property type="match status" value="1"/>
</dbReference>
<dbReference type="Gene3D" id="1.20.1560.10">
    <property type="entry name" value="ABC transporter type 1, transmembrane domain"/>
    <property type="match status" value="1"/>
</dbReference>
<dbReference type="Pfam" id="PF00664">
    <property type="entry name" value="ABC_membrane"/>
    <property type="match status" value="1"/>
</dbReference>
<dbReference type="SUPFAM" id="SSF90123">
    <property type="entry name" value="ABC transporter transmembrane region"/>
    <property type="match status" value="1"/>
</dbReference>
<keyword evidence="3" id="KW-1003">Cell membrane</keyword>
<evidence type="ECO:0000256" key="5">
    <source>
        <dbReference type="ARBA" id="ARBA00022741"/>
    </source>
</evidence>
<evidence type="ECO:0000256" key="8">
    <source>
        <dbReference type="ARBA" id="ARBA00023136"/>
    </source>
</evidence>
<dbReference type="InterPro" id="IPR003593">
    <property type="entry name" value="AAA+_ATPase"/>
</dbReference>
<dbReference type="SUPFAM" id="SSF52540">
    <property type="entry name" value="P-loop containing nucleoside triphosphate hydrolases"/>
    <property type="match status" value="1"/>
</dbReference>
<evidence type="ECO:0000259" key="10">
    <source>
        <dbReference type="PROSITE" id="PS50893"/>
    </source>
</evidence>
<reference evidence="13 14" key="1">
    <citation type="submission" date="2016-01" db="EMBL/GenBank/DDBJ databases">
        <title>Characterization of the Clostridium difficile lineages that are prevalent in Hong Kong and China.</title>
        <authorList>
            <person name="Kwok J.S.-L."/>
            <person name="Lam W.-Y."/>
            <person name="Ip M."/>
            <person name="Chan T.-F."/>
            <person name="Hawkey P.M."/>
            <person name="Tsui S.K.-W."/>
        </authorList>
    </citation>
    <scope>NUCLEOTIDE SEQUENCE [LARGE SCALE GENOMIC DNA]</scope>
    <source>
        <strain evidence="13 14">300064</strain>
    </source>
</reference>
<dbReference type="Proteomes" id="UP000321089">
    <property type="component" value="Unassembled WGS sequence"/>
</dbReference>
<dbReference type="InterPro" id="IPR011527">
    <property type="entry name" value="ABC1_TM_dom"/>
</dbReference>
<organism evidence="13 14">
    <name type="scientific">Clostridium butyricum</name>
    <dbReference type="NCBI Taxonomy" id="1492"/>
    <lineage>
        <taxon>Bacteria</taxon>
        <taxon>Bacillati</taxon>
        <taxon>Bacillota</taxon>
        <taxon>Clostridia</taxon>
        <taxon>Eubacteriales</taxon>
        <taxon>Clostridiaceae</taxon>
        <taxon>Clostridium</taxon>
    </lineage>
</organism>
<proteinExistence type="predicted"/>
<dbReference type="PANTHER" id="PTHR43394:SF1">
    <property type="entry name" value="ATP-BINDING CASSETTE SUB-FAMILY B MEMBER 10, MITOCHONDRIAL"/>
    <property type="match status" value="1"/>
</dbReference>
<protein>
    <submittedName>
        <fullName evidence="12 13">ABC transporter</fullName>
    </submittedName>
</protein>
<keyword evidence="6 12" id="KW-0067">ATP-binding</keyword>
<feature type="transmembrane region" description="Helical" evidence="9">
    <location>
        <begin position="40"/>
        <end position="65"/>
    </location>
</feature>
<feature type="transmembrane region" description="Helical" evidence="9">
    <location>
        <begin position="168"/>
        <end position="188"/>
    </location>
</feature>
<evidence type="ECO:0000259" key="11">
    <source>
        <dbReference type="PROSITE" id="PS50929"/>
    </source>
</evidence>
<evidence type="ECO:0000256" key="3">
    <source>
        <dbReference type="ARBA" id="ARBA00022475"/>
    </source>
</evidence>
<dbReference type="InterPro" id="IPR036640">
    <property type="entry name" value="ABC1_TM_sf"/>
</dbReference>
<evidence type="ECO:0000256" key="2">
    <source>
        <dbReference type="ARBA" id="ARBA00022448"/>
    </source>
</evidence>
<evidence type="ECO:0000313" key="13">
    <source>
        <dbReference type="EMBL" id="PPV13486.1"/>
    </source>
</evidence>
<dbReference type="PANTHER" id="PTHR43394">
    <property type="entry name" value="ATP-DEPENDENT PERMEASE MDL1, MITOCHONDRIAL"/>
    <property type="match status" value="1"/>
</dbReference>
<feature type="transmembrane region" description="Helical" evidence="9">
    <location>
        <begin position="85"/>
        <end position="106"/>
    </location>
</feature>
<name>A0A2S7F8A3_CLOBU</name>
<evidence type="ECO:0000256" key="9">
    <source>
        <dbReference type="SAM" id="Phobius"/>
    </source>
</evidence>
<evidence type="ECO:0000313" key="12">
    <source>
        <dbReference type="EMBL" id="GEQ20554.1"/>
    </source>
</evidence>
<comment type="subcellular location">
    <subcellularLocation>
        <location evidence="1">Cell membrane</location>
        <topology evidence="1">Multi-pass membrane protein</topology>
    </subcellularLocation>
</comment>
<keyword evidence="7 9" id="KW-1133">Transmembrane helix</keyword>
<accession>A0A2S7F8A3</accession>
<dbReference type="RefSeq" id="WP_043665628.1">
    <property type="nucleotide sequence ID" value="NZ_BKBC01000010.1"/>
</dbReference>
<dbReference type="FunFam" id="1.20.1560.10:FF:000011">
    <property type="entry name" value="Multidrug ABC transporter ATP-binding protein"/>
    <property type="match status" value="1"/>
</dbReference>
<evidence type="ECO:0000313" key="14">
    <source>
        <dbReference type="Proteomes" id="UP000238081"/>
    </source>
</evidence>
<dbReference type="CDD" id="cd18547">
    <property type="entry name" value="ABC_6TM_Tm288_like"/>
    <property type="match status" value="1"/>
</dbReference>
<dbReference type="Proteomes" id="UP000238081">
    <property type="component" value="Unassembled WGS sequence"/>
</dbReference>
<dbReference type="EMBL" id="BKBC01000010">
    <property type="protein sequence ID" value="GEQ20554.1"/>
    <property type="molecule type" value="Genomic_DNA"/>
</dbReference>
<keyword evidence="2" id="KW-0813">Transport</keyword>
<sequence length="613" mass="68628">MKKDKNKKKHTKAFSEDIPKNTKKTIKRLMKRLKTQNKKLIIVGMLVLLSSVFYAVIPLMVGLAINNLVYAISNFDKSVSVVSIVTKALSMPVLTLVIISMVNSFLSYIQQYIVSSVGENLTLSLRKDISKKINKLPLKYFDSHKKGDVMSRVTNDLEKVSLVMQVGFMQFISSCFTIILTIISMLILNLKLSLIIFIFIGISAIATNYVSSLSQRYYAYNFDAMGQLSGKIEEVYSGNRIIKIFNQQEDIIQEVTELNKKQFEANRKAQFVDFAIYPTIRLLSQLGFVATAIIGGIMTLNGHISLGAIQAFLQYVNQVSEPVTQASYVIMSLQSAIAGAERVFELLDEEEEIADIKINESLFNENTISKGKVDFKNVKFGYTDEKTLIKNLNLEVKPNEIVAIVGPTGGGKTTLINLIMRFYELNGGYISIDGININEIPRNTLRRQIGMVLQDTWLFEGTIAENIAYGNRDATREEIIAAAKAACCDHFIRTLEHGYDTVISGETSNISQGQMQLLTIARAMLTNPTIMILDEATSSVDTRTEVEIQKALSRLMKDKTSFVIAHRLSTIQNADMILVVKDGDIVERGSHDNLIEQNGFYASLYYSQFEVAN</sequence>
<dbReference type="GO" id="GO:0015421">
    <property type="term" value="F:ABC-type oligopeptide transporter activity"/>
    <property type="evidence" value="ECO:0007669"/>
    <property type="project" value="TreeGrafter"/>
</dbReference>
<evidence type="ECO:0000256" key="1">
    <source>
        <dbReference type="ARBA" id="ARBA00004651"/>
    </source>
</evidence>
<dbReference type="InterPro" id="IPR017871">
    <property type="entry name" value="ABC_transporter-like_CS"/>
</dbReference>
<comment type="caution">
    <text evidence="13">The sequence shown here is derived from an EMBL/GenBank/DDBJ whole genome shotgun (WGS) entry which is preliminary data.</text>
</comment>
<feature type="domain" description="ABC transmembrane type-1" evidence="11">
    <location>
        <begin position="41"/>
        <end position="335"/>
    </location>
</feature>
<evidence type="ECO:0000256" key="7">
    <source>
        <dbReference type="ARBA" id="ARBA00022989"/>
    </source>
</evidence>
<dbReference type="AlphaFoldDB" id="A0A2S7F8A3"/>
<dbReference type="InterPro" id="IPR027417">
    <property type="entry name" value="P-loop_NTPase"/>
</dbReference>
<dbReference type="PROSITE" id="PS50893">
    <property type="entry name" value="ABC_TRANSPORTER_2"/>
    <property type="match status" value="1"/>
</dbReference>
<keyword evidence="5" id="KW-0547">Nucleotide-binding</keyword>
<dbReference type="InterPro" id="IPR003439">
    <property type="entry name" value="ABC_transporter-like_ATP-bd"/>
</dbReference>
<dbReference type="GO" id="GO:0005524">
    <property type="term" value="F:ATP binding"/>
    <property type="evidence" value="ECO:0007669"/>
    <property type="project" value="UniProtKB-KW"/>
</dbReference>
<dbReference type="Gene3D" id="3.40.50.300">
    <property type="entry name" value="P-loop containing nucleotide triphosphate hydrolases"/>
    <property type="match status" value="1"/>
</dbReference>
<dbReference type="PROSITE" id="PS00211">
    <property type="entry name" value="ABC_TRANSPORTER_1"/>
    <property type="match status" value="1"/>
</dbReference>
<keyword evidence="4 9" id="KW-0812">Transmembrane</keyword>
<evidence type="ECO:0000256" key="4">
    <source>
        <dbReference type="ARBA" id="ARBA00022692"/>
    </source>
</evidence>
<feature type="domain" description="ABC transporter" evidence="10">
    <location>
        <begin position="373"/>
        <end position="607"/>
    </location>
</feature>
<dbReference type="PROSITE" id="PS50929">
    <property type="entry name" value="ABC_TM1F"/>
    <property type="match status" value="1"/>
</dbReference>
<reference evidence="12 15" key="2">
    <citation type="submission" date="2019-07" db="EMBL/GenBank/DDBJ databases">
        <title>Whole genome shotgun sequence of Clostridium butyricum NBRC 3858.</title>
        <authorList>
            <person name="Hosoyama A."/>
            <person name="Uohara A."/>
            <person name="Ohji S."/>
            <person name="Ichikawa N."/>
        </authorList>
    </citation>
    <scope>NUCLEOTIDE SEQUENCE [LARGE SCALE GENOMIC DNA]</scope>
    <source>
        <strain evidence="12 15">NBRC 3858</strain>
    </source>
</reference>
<dbReference type="FunFam" id="3.40.50.300:FF:000287">
    <property type="entry name" value="Multidrug ABC transporter ATP-binding protein"/>
    <property type="match status" value="1"/>
</dbReference>
<evidence type="ECO:0000256" key="6">
    <source>
        <dbReference type="ARBA" id="ARBA00022840"/>
    </source>
</evidence>
<dbReference type="SMART" id="SM00382">
    <property type="entry name" value="AAA"/>
    <property type="match status" value="1"/>
</dbReference>
<dbReference type="GO" id="GO:0016887">
    <property type="term" value="F:ATP hydrolysis activity"/>
    <property type="evidence" value="ECO:0007669"/>
    <property type="project" value="InterPro"/>
</dbReference>
<evidence type="ECO:0000313" key="15">
    <source>
        <dbReference type="Proteomes" id="UP000321089"/>
    </source>
</evidence>